<sequence>MSAEDPQGAAALERQGYRRRRLTDAARVLPLVGAALLLVPLLWPGARETAEGVEPVRTSMAILYIFGTWAGLIVAAGLFGLAVRHQDTGGADGPGQG</sequence>
<gene>
    <name evidence="2" type="ORF">GCM10017056_21090</name>
</gene>
<reference evidence="2" key="2">
    <citation type="submission" date="2020-09" db="EMBL/GenBank/DDBJ databases">
        <authorList>
            <person name="Sun Q."/>
            <person name="Kim S."/>
        </authorList>
    </citation>
    <scope>NUCLEOTIDE SEQUENCE</scope>
    <source>
        <strain evidence="2">KCTC 42650</strain>
    </source>
</reference>
<keyword evidence="1" id="KW-0812">Transmembrane</keyword>
<protein>
    <submittedName>
        <fullName evidence="2">Uncharacterized protein</fullName>
    </submittedName>
</protein>
<dbReference type="EMBL" id="BNCJ01000004">
    <property type="protein sequence ID" value="GHF49236.1"/>
    <property type="molecule type" value="Genomic_DNA"/>
</dbReference>
<keyword evidence="1" id="KW-1133">Transmembrane helix</keyword>
<dbReference type="RefSeq" id="WP_189680042.1">
    <property type="nucleotide sequence ID" value="NZ_BNCJ01000004.1"/>
</dbReference>
<name>A0A8J3GWS6_9RHOB</name>
<reference evidence="2" key="1">
    <citation type="journal article" date="2014" name="Int. J. Syst. Evol. Microbiol.">
        <title>Complete genome sequence of Corynebacterium casei LMG S-19264T (=DSM 44701T), isolated from a smear-ripened cheese.</title>
        <authorList>
            <consortium name="US DOE Joint Genome Institute (JGI-PGF)"/>
            <person name="Walter F."/>
            <person name="Albersmeier A."/>
            <person name="Kalinowski J."/>
            <person name="Ruckert C."/>
        </authorList>
    </citation>
    <scope>NUCLEOTIDE SEQUENCE</scope>
    <source>
        <strain evidence="2">KCTC 42650</strain>
    </source>
</reference>
<feature type="transmembrane region" description="Helical" evidence="1">
    <location>
        <begin position="61"/>
        <end position="83"/>
    </location>
</feature>
<keyword evidence="3" id="KW-1185">Reference proteome</keyword>
<dbReference type="Proteomes" id="UP000626220">
    <property type="component" value="Unassembled WGS sequence"/>
</dbReference>
<evidence type="ECO:0000256" key="1">
    <source>
        <dbReference type="SAM" id="Phobius"/>
    </source>
</evidence>
<accession>A0A8J3GWS6</accession>
<evidence type="ECO:0000313" key="2">
    <source>
        <dbReference type="EMBL" id="GHF49236.1"/>
    </source>
</evidence>
<organism evidence="2 3">
    <name type="scientific">Seohaeicola zhoushanensis</name>
    <dbReference type="NCBI Taxonomy" id="1569283"/>
    <lineage>
        <taxon>Bacteria</taxon>
        <taxon>Pseudomonadati</taxon>
        <taxon>Pseudomonadota</taxon>
        <taxon>Alphaproteobacteria</taxon>
        <taxon>Rhodobacterales</taxon>
        <taxon>Roseobacteraceae</taxon>
        <taxon>Seohaeicola</taxon>
    </lineage>
</organism>
<comment type="caution">
    <text evidence="2">The sequence shown here is derived from an EMBL/GenBank/DDBJ whole genome shotgun (WGS) entry which is preliminary data.</text>
</comment>
<feature type="transmembrane region" description="Helical" evidence="1">
    <location>
        <begin position="28"/>
        <end position="46"/>
    </location>
</feature>
<proteinExistence type="predicted"/>
<dbReference type="AlphaFoldDB" id="A0A8J3GWS6"/>
<keyword evidence="1" id="KW-0472">Membrane</keyword>
<evidence type="ECO:0000313" key="3">
    <source>
        <dbReference type="Proteomes" id="UP000626220"/>
    </source>
</evidence>